<dbReference type="InterPro" id="IPR017871">
    <property type="entry name" value="ABC_transporter-like_CS"/>
</dbReference>
<dbReference type="PANTHER" id="PTHR24221:SF590">
    <property type="entry name" value="COMPONENT LINKED WITH THE ASSEMBLY OF CYTOCHROME' TRANSPORT TRANSMEMBRANE ATP-BINDING PROTEIN ABC TRANSPORTER CYDD-RELATED"/>
    <property type="match status" value="1"/>
</dbReference>
<evidence type="ECO:0000256" key="11">
    <source>
        <dbReference type="SAM" id="Phobius"/>
    </source>
</evidence>
<evidence type="ECO:0000256" key="9">
    <source>
        <dbReference type="ARBA" id="ARBA00023055"/>
    </source>
</evidence>
<dbReference type="PANTHER" id="PTHR24221">
    <property type="entry name" value="ATP-BINDING CASSETTE SUB-FAMILY B"/>
    <property type="match status" value="1"/>
</dbReference>
<dbReference type="GO" id="GO:0006869">
    <property type="term" value="P:lipid transport"/>
    <property type="evidence" value="ECO:0007669"/>
    <property type="project" value="UniProtKB-KW"/>
</dbReference>
<evidence type="ECO:0000259" key="12">
    <source>
        <dbReference type="PROSITE" id="PS50893"/>
    </source>
</evidence>
<evidence type="ECO:0000256" key="2">
    <source>
        <dbReference type="ARBA" id="ARBA00022448"/>
    </source>
</evidence>
<dbReference type="Proteomes" id="UP000468717">
    <property type="component" value="Unassembled WGS sequence"/>
</dbReference>
<dbReference type="SUPFAM" id="SSF90123">
    <property type="entry name" value="ABC transporter transmembrane region"/>
    <property type="match status" value="1"/>
</dbReference>
<gene>
    <name evidence="14" type="ORF">GCN75_20685</name>
</gene>
<dbReference type="Gene3D" id="3.40.50.300">
    <property type="entry name" value="P-loop containing nucleotide triphosphate hydrolases"/>
    <property type="match status" value="1"/>
</dbReference>
<evidence type="ECO:0000256" key="10">
    <source>
        <dbReference type="ARBA" id="ARBA00023136"/>
    </source>
</evidence>
<keyword evidence="6 14" id="KW-0067">ATP-binding</keyword>
<name>A0A6I1I7E1_9BURK</name>
<dbReference type="GO" id="GO:0005886">
    <property type="term" value="C:plasma membrane"/>
    <property type="evidence" value="ECO:0007669"/>
    <property type="project" value="UniProtKB-SubCell"/>
</dbReference>
<feature type="transmembrane region" description="Helical" evidence="11">
    <location>
        <begin position="52"/>
        <end position="79"/>
    </location>
</feature>
<keyword evidence="7" id="KW-1278">Translocase</keyword>
<feature type="transmembrane region" description="Helical" evidence="11">
    <location>
        <begin position="126"/>
        <end position="147"/>
    </location>
</feature>
<evidence type="ECO:0000256" key="5">
    <source>
        <dbReference type="ARBA" id="ARBA00022741"/>
    </source>
</evidence>
<keyword evidence="4 11" id="KW-0812">Transmembrane</keyword>
<dbReference type="Pfam" id="PF00664">
    <property type="entry name" value="ABC_membrane"/>
    <property type="match status" value="1"/>
</dbReference>
<dbReference type="AlphaFoldDB" id="A0A6I1I7E1"/>
<dbReference type="SUPFAM" id="SSF52540">
    <property type="entry name" value="P-loop containing nucleoside triphosphate hydrolases"/>
    <property type="match status" value="1"/>
</dbReference>
<dbReference type="PROSITE" id="PS00211">
    <property type="entry name" value="ABC_TRANSPORTER_1"/>
    <property type="match status" value="1"/>
</dbReference>
<sequence length="568" mass="62230">MRRVMRRSHRATARMLAGLALRVAERACAIAPFFLAWWWLDDLLRTGQLRSLPLLCLLLACLLAGQMLCSWLGQLYCFLGSYEVMGGYREHAIAHLGRLPLGAVQGKRSGQLASLLTDDVKRVEDIFTHLSGELVAACAVPLLYFAILLAVDWRLACILVSTLPLALWLLSLGRRRFAAAGRHKQELLQETAGMLVEFAAGLRTLRLYGRAAHWVEKLDRRFAALRSASFGVEAWGAGPIQAYRLVLELGLVLLLLLAGALARHGELAGPAWLLFALVAYKLLDPLHDIAAHLQELRFMALSEARIEAMLAEPALPQGDAAAQPHGHALRFEQVGLQYAGSETWALRDISFDAAPGSVTAIIGPSGAGKSSLLHLLARFDDPQHGAVLLGGVDLRALGSERLYAQLSFVFQEVQLFDGTVLDNVRIGRPGASDEEVMAACREAYCDAFVRKLPHGYASRIGENGQRLSGGERQRLSIARALLKDAPLLLLDEATASVDPQAQREIERALGRLAQGRTVIMIAHRLRSVRHAQQILVLDGGRIVERGTHATLLEEQGLYAALWRAQDLD</sequence>
<dbReference type="PROSITE" id="PS50893">
    <property type="entry name" value="ABC_TRANSPORTER_2"/>
    <property type="match status" value="1"/>
</dbReference>
<evidence type="ECO:0000256" key="8">
    <source>
        <dbReference type="ARBA" id="ARBA00022989"/>
    </source>
</evidence>
<evidence type="ECO:0000313" key="15">
    <source>
        <dbReference type="Proteomes" id="UP000468717"/>
    </source>
</evidence>
<keyword evidence="10 11" id="KW-0472">Membrane</keyword>
<proteinExistence type="predicted"/>
<dbReference type="GO" id="GO:0016887">
    <property type="term" value="F:ATP hydrolysis activity"/>
    <property type="evidence" value="ECO:0007669"/>
    <property type="project" value="InterPro"/>
</dbReference>
<dbReference type="SMART" id="SM00382">
    <property type="entry name" value="AAA"/>
    <property type="match status" value="1"/>
</dbReference>
<keyword evidence="2" id="KW-0813">Transport</keyword>
<keyword evidence="5" id="KW-0547">Nucleotide-binding</keyword>
<dbReference type="InterPro" id="IPR003593">
    <property type="entry name" value="AAA+_ATPase"/>
</dbReference>
<dbReference type="PROSITE" id="PS50929">
    <property type="entry name" value="ABC_TM1F"/>
    <property type="match status" value="1"/>
</dbReference>
<protein>
    <submittedName>
        <fullName evidence="14">ATP-binding cassette domain-containing protein</fullName>
    </submittedName>
</protein>
<reference evidence="14 15" key="1">
    <citation type="submission" date="2019-10" db="EMBL/GenBank/DDBJ databases">
        <title>Three novel species isolated from a subtropical stream in China.</title>
        <authorList>
            <person name="Lu H."/>
        </authorList>
    </citation>
    <scope>NUCLEOTIDE SEQUENCE [LARGE SCALE GENOMIC DNA]</scope>
    <source>
        <strain evidence="14 15">FT13W</strain>
    </source>
</reference>
<dbReference type="EMBL" id="WFLI01000028">
    <property type="protein sequence ID" value="KAB8062978.1"/>
    <property type="molecule type" value="Genomic_DNA"/>
</dbReference>
<evidence type="ECO:0000256" key="3">
    <source>
        <dbReference type="ARBA" id="ARBA00022475"/>
    </source>
</evidence>
<keyword evidence="15" id="KW-1185">Reference proteome</keyword>
<dbReference type="InterPro" id="IPR011527">
    <property type="entry name" value="ABC1_TM_dom"/>
</dbReference>
<dbReference type="FunFam" id="3.40.50.300:FF:000221">
    <property type="entry name" value="Multidrug ABC transporter ATP-binding protein"/>
    <property type="match status" value="1"/>
</dbReference>
<keyword evidence="8 11" id="KW-1133">Transmembrane helix</keyword>
<keyword evidence="3" id="KW-1003">Cell membrane</keyword>
<dbReference type="GO" id="GO:0140359">
    <property type="term" value="F:ABC-type transporter activity"/>
    <property type="evidence" value="ECO:0007669"/>
    <property type="project" value="InterPro"/>
</dbReference>
<dbReference type="InterPro" id="IPR027417">
    <property type="entry name" value="P-loop_NTPase"/>
</dbReference>
<evidence type="ECO:0000256" key="1">
    <source>
        <dbReference type="ARBA" id="ARBA00004651"/>
    </source>
</evidence>
<dbReference type="InterPro" id="IPR003439">
    <property type="entry name" value="ABC_transporter-like_ATP-bd"/>
</dbReference>
<feature type="transmembrane region" description="Helical" evidence="11">
    <location>
        <begin position="153"/>
        <end position="172"/>
    </location>
</feature>
<evidence type="ECO:0000256" key="7">
    <source>
        <dbReference type="ARBA" id="ARBA00022967"/>
    </source>
</evidence>
<evidence type="ECO:0000256" key="4">
    <source>
        <dbReference type="ARBA" id="ARBA00022692"/>
    </source>
</evidence>
<evidence type="ECO:0000256" key="6">
    <source>
        <dbReference type="ARBA" id="ARBA00022840"/>
    </source>
</evidence>
<comment type="subcellular location">
    <subcellularLocation>
        <location evidence="1">Cell membrane</location>
        <topology evidence="1">Multi-pass membrane protein</topology>
    </subcellularLocation>
</comment>
<organism evidence="14 15">
    <name type="scientific">Janthinobacterium violaceinigrum</name>
    <dbReference type="NCBI Taxonomy" id="2654252"/>
    <lineage>
        <taxon>Bacteria</taxon>
        <taxon>Pseudomonadati</taxon>
        <taxon>Pseudomonadota</taxon>
        <taxon>Betaproteobacteria</taxon>
        <taxon>Burkholderiales</taxon>
        <taxon>Oxalobacteraceae</taxon>
        <taxon>Janthinobacterium</taxon>
    </lineage>
</organism>
<evidence type="ECO:0000313" key="14">
    <source>
        <dbReference type="EMBL" id="KAB8062978.1"/>
    </source>
</evidence>
<keyword evidence="9" id="KW-0445">Lipid transport</keyword>
<evidence type="ECO:0000259" key="13">
    <source>
        <dbReference type="PROSITE" id="PS50929"/>
    </source>
</evidence>
<feature type="domain" description="ABC transmembrane type-1" evidence="13">
    <location>
        <begin position="16"/>
        <end position="296"/>
    </location>
</feature>
<dbReference type="InterPro" id="IPR036640">
    <property type="entry name" value="ABC1_TM_sf"/>
</dbReference>
<dbReference type="GO" id="GO:0005524">
    <property type="term" value="F:ATP binding"/>
    <property type="evidence" value="ECO:0007669"/>
    <property type="project" value="UniProtKB-KW"/>
</dbReference>
<dbReference type="Pfam" id="PF00005">
    <property type="entry name" value="ABC_tran"/>
    <property type="match status" value="1"/>
</dbReference>
<dbReference type="InterPro" id="IPR039421">
    <property type="entry name" value="Type_1_exporter"/>
</dbReference>
<comment type="caution">
    <text evidence="14">The sequence shown here is derived from an EMBL/GenBank/DDBJ whole genome shotgun (WGS) entry which is preliminary data.</text>
</comment>
<feature type="domain" description="ABC transporter" evidence="12">
    <location>
        <begin position="329"/>
        <end position="564"/>
    </location>
</feature>
<accession>A0A6I1I7E1</accession>
<dbReference type="Gene3D" id="1.20.1560.10">
    <property type="entry name" value="ABC transporter type 1, transmembrane domain"/>
    <property type="match status" value="1"/>
</dbReference>